<dbReference type="Proteomes" id="UP001060170">
    <property type="component" value="Chromosome 11"/>
</dbReference>
<reference evidence="2" key="1">
    <citation type="journal article" date="2018" name="BMC Genomics">
        <title>Genomic insights into host adaptation between the wheat stripe rust pathogen (Puccinia striiformis f. sp. tritici) and the barley stripe rust pathogen (Puccinia striiformis f. sp. hordei).</title>
        <authorList>
            <person name="Xia C."/>
            <person name="Wang M."/>
            <person name="Yin C."/>
            <person name="Cornejo O.E."/>
            <person name="Hulbert S.H."/>
            <person name="Chen X."/>
        </authorList>
    </citation>
    <scope>NUCLEOTIDE SEQUENCE [LARGE SCALE GENOMIC DNA]</scope>
    <source>
        <strain evidence="2">93-210</strain>
    </source>
</reference>
<proteinExistence type="predicted"/>
<comment type="caution">
    <text evidence="1">The sequence shown here is derived from an EMBL/GenBank/DDBJ whole genome shotgun (WGS) entry which is preliminary data.</text>
</comment>
<reference evidence="1 2" key="3">
    <citation type="journal article" date="2022" name="Microbiol. Spectr.">
        <title>Folding features and dynamics of 3D genome architecture in plant fungal pathogens.</title>
        <authorList>
            <person name="Xia C."/>
        </authorList>
    </citation>
    <scope>NUCLEOTIDE SEQUENCE [LARGE SCALE GENOMIC DNA]</scope>
    <source>
        <strain evidence="1 2">93-210</strain>
    </source>
</reference>
<keyword evidence="2" id="KW-1185">Reference proteome</keyword>
<evidence type="ECO:0000313" key="1">
    <source>
        <dbReference type="EMBL" id="KAI7943992.1"/>
    </source>
</evidence>
<protein>
    <submittedName>
        <fullName evidence="1">Uncharacterized protein</fullName>
    </submittedName>
</protein>
<dbReference type="EMBL" id="CM045875">
    <property type="protein sequence ID" value="KAI7943992.1"/>
    <property type="molecule type" value="Genomic_DNA"/>
</dbReference>
<organism evidence="1 2">
    <name type="scientific">Puccinia striiformis f. sp. tritici</name>
    <dbReference type="NCBI Taxonomy" id="168172"/>
    <lineage>
        <taxon>Eukaryota</taxon>
        <taxon>Fungi</taxon>
        <taxon>Dikarya</taxon>
        <taxon>Basidiomycota</taxon>
        <taxon>Pucciniomycotina</taxon>
        <taxon>Pucciniomycetes</taxon>
        <taxon>Pucciniales</taxon>
        <taxon>Pucciniaceae</taxon>
        <taxon>Puccinia</taxon>
    </lineage>
</organism>
<accession>A0ACC0E2Y5</accession>
<gene>
    <name evidence="1" type="ORF">MJO28_011520</name>
</gene>
<reference evidence="2" key="2">
    <citation type="journal article" date="2018" name="Mol. Plant Microbe Interact.">
        <title>Genome sequence resources for the wheat stripe rust pathogen (Puccinia striiformis f. sp. tritici) and the barley stripe rust pathogen (Puccinia striiformis f. sp. hordei).</title>
        <authorList>
            <person name="Xia C."/>
            <person name="Wang M."/>
            <person name="Yin C."/>
            <person name="Cornejo O.E."/>
            <person name="Hulbert S.H."/>
            <person name="Chen X."/>
        </authorList>
    </citation>
    <scope>NUCLEOTIDE SEQUENCE [LARGE SCALE GENOMIC DNA]</scope>
    <source>
        <strain evidence="2">93-210</strain>
    </source>
</reference>
<name>A0ACC0E2Y5_9BASI</name>
<sequence length="1336" mass="150085">MSNIFTGVPSVTVGSFGFSDLSNTVHQPDTVTSRVSSTRTSTTQQTAKLLSNDDAGPVVANLGAPVINSSNHMSHVVLYLDYEVWMDANMIPTSRQTLLDIHQIDQTLWSRNTALDGTNFRYVRSGDSLPPIAIDLRGHGFEALKSCILQHLSKTLKHDLPMWRDITHADRVGNVDWFYAVFKPAQTTKSTWVVFSKSQATYDKFVDDTLRKLRRNPNSTVHISMRIDESRFEQRPKWSQHDVENQEAIGPIIDKKKRFKPCKHCGKKTHPSKSCRKMFFNAELDLIYYYSTDSADSSSGADNGSATQAVVRGCGNTKHADEAGLIRAGRPVTHVVREAHLLWDEQNRSMVQAVAEITSRHHPDIGTITRTTTGNSPLESFGSLSCFQPNLLSPNEVQSNTSLSRNGLQPDSTPDGIQTNQGHQDGQPIEFDCSPLFSQRFLHQPASIILVNLKTALFYLTTQLSRPAARCLLNVDRQLFEMAASNGLVAPSETANHEQALPFPRALDSIPQDPRTIIASLGIEVELDSLICCSRCFAMYPDNSSAPTHCVHRHHRLPELSEDALVQLDDQVEELQAGGPLPEDLAPFVCNAELFCDSDHHPRRPIRKFATLSLNIWLARLFSRAGIEDALDATASRSSSPYDAAASMSDIHDSRVWKEFCGPDGQQFTAKANNVVFAMFMDGINPYGNRQAGKHVSVTFIIMVCLSLPVSLRYRPENIYLVGIAPGPKEPLLEQVNAILRPVVEQLKALWNPGLYLSKTYQRANGRLVSAALMPFFGDLPALEDHQYWAKQSRDAPDAKSQAKILLDHGVRYLVLLELSYWNILEYHVVDSMHNLLLGLLKWHTQRFWLMSDVDDEPEPRGVSARELNALSADQDSPLPSNLPAGRRHTTPFDSDDDGLPFADLLFGSITDSSDAEFVLHDDWDGQWVPPSEGKIIFDRATLSYINQRLKRIHIPTWIKRAIPALGKASFGRLKADEWRNLFTIQLPLLLPVLWNDGDPGSQSLIHNFAHLVSLVLLALKRVINKEQIDRYHHHLSKYIESSLVLFPDAPLAPNHHMVFHLAECLERFGPCRAWWSFSMERMMATVLKSTTNNRIGQLEITCTKNFYVIANLRALLESPSFPPALHPFIQQLKSLYIPIPPTRKTCSKPLTSLDSSLFQNLIDRINVLFPLSANVSWLSSDRWQKLNQKDRLKFALVNSKVNQLENLTFDEVVFSTEESNKNNCVVSLKPNTLATHGIIHGIFKHSRVTPNKVHLTDTWLIIKLLSPVSSITDQPFAQLGSYNIGLSLRKIEKNTTKCILHIDEVLAHCAWIKYKSGELTHKIDYNCMALVCLDR</sequence>
<evidence type="ECO:0000313" key="2">
    <source>
        <dbReference type="Proteomes" id="UP001060170"/>
    </source>
</evidence>